<feature type="binding site" evidence="12">
    <location>
        <position position="102"/>
    </location>
    <ligand>
        <name>Na(+)</name>
        <dbReference type="ChEBI" id="CHEBI:29101"/>
        <note>structural</note>
    </ligand>
</feature>
<evidence type="ECO:0000256" key="4">
    <source>
        <dbReference type="ARBA" id="ARBA00022692"/>
    </source>
</evidence>
<evidence type="ECO:0000256" key="5">
    <source>
        <dbReference type="ARBA" id="ARBA00022989"/>
    </source>
</evidence>
<evidence type="ECO:0000256" key="12">
    <source>
        <dbReference type="HAMAP-Rule" id="MF_00454"/>
    </source>
</evidence>
<protein>
    <recommendedName>
        <fullName evidence="12">Fluoride-specific ion channel FluC</fullName>
    </recommendedName>
</protein>
<comment type="activity regulation">
    <text evidence="12">Na(+) is not transported, but it plays an essential structural role and its presence is essential for fluoride channel function.</text>
</comment>
<dbReference type="NCBIfam" id="NF010829">
    <property type="entry name" value="PRK14233.1"/>
    <property type="match status" value="1"/>
</dbReference>
<keyword evidence="2 12" id="KW-1003">Cell membrane</keyword>
<comment type="function">
    <text evidence="12">Fluoride-specific ion channel. Important for reducing fluoride concentration in the cell, thus reducing its toxicity.</text>
</comment>
<evidence type="ECO:0000313" key="13">
    <source>
        <dbReference type="EMBL" id="PYE90448.1"/>
    </source>
</evidence>
<keyword evidence="5 12" id="KW-1133">Transmembrane helix</keyword>
<accession>A0A318T5T2</accession>
<evidence type="ECO:0000256" key="10">
    <source>
        <dbReference type="ARBA" id="ARBA00035120"/>
    </source>
</evidence>
<feature type="transmembrane region" description="Helical" evidence="12">
    <location>
        <begin position="28"/>
        <end position="46"/>
    </location>
</feature>
<feature type="transmembrane region" description="Helical" evidence="12">
    <location>
        <begin position="58"/>
        <end position="80"/>
    </location>
</feature>
<feature type="transmembrane region" description="Helical" evidence="12">
    <location>
        <begin position="92"/>
        <end position="113"/>
    </location>
</feature>
<dbReference type="GO" id="GO:0046872">
    <property type="term" value="F:metal ion binding"/>
    <property type="evidence" value="ECO:0007669"/>
    <property type="project" value="UniProtKB-KW"/>
</dbReference>
<feature type="binding site" evidence="12">
    <location>
        <position position="105"/>
    </location>
    <ligand>
        <name>Na(+)</name>
        <dbReference type="ChEBI" id="CHEBI:29101"/>
        <note>structural</note>
    </ligand>
</feature>
<comment type="subcellular location">
    <subcellularLocation>
        <location evidence="1 12">Cell membrane</location>
        <topology evidence="1 12">Multi-pass membrane protein</topology>
    </subcellularLocation>
</comment>
<keyword evidence="12" id="KW-0479">Metal-binding</keyword>
<reference evidence="13 14" key="1">
    <citation type="submission" date="2018-06" db="EMBL/GenBank/DDBJ databases">
        <title>Genomic Encyclopedia of Type Strains, Phase III (KMG-III): the genomes of soil and plant-associated and newly described type strains.</title>
        <authorList>
            <person name="Whitman W."/>
        </authorList>
    </citation>
    <scope>NUCLEOTIDE SEQUENCE [LARGE SCALE GENOMIC DNA]</scope>
    <source>
        <strain evidence="13 14">ORS 1419</strain>
    </source>
</reference>
<keyword evidence="12" id="KW-0813">Transport</keyword>
<dbReference type="GO" id="GO:0005886">
    <property type="term" value="C:plasma membrane"/>
    <property type="evidence" value="ECO:0007669"/>
    <property type="project" value="UniProtKB-SubCell"/>
</dbReference>
<keyword evidence="14" id="KW-1185">Reference proteome</keyword>
<proteinExistence type="inferred from homology"/>
<comment type="similarity">
    <text evidence="10 12">Belongs to the fluoride channel Fluc/FEX (TC 1.A.43) family.</text>
</comment>
<evidence type="ECO:0000256" key="2">
    <source>
        <dbReference type="ARBA" id="ARBA00022475"/>
    </source>
</evidence>
<evidence type="ECO:0000256" key="8">
    <source>
        <dbReference type="ARBA" id="ARBA00023136"/>
    </source>
</evidence>
<dbReference type="GO" id="GO:0062054">
    <property type="term" value="F:fluoride channel activity"/>
    <property type="evidence" value="ECO:0007669"/>
    <property type="project" value="UniProtKB-UniRule"/>
</dbReference>
<keyword evidence="6 12" id="KW-0915">Sodium</keyword>
<evidence type="ECO:0000256" key="3">
    <source>
        <dbReference type="ARBA" id="ARBA00022519"/>
    </source>
</evidence>
<dbReference type="EMBL" id="QJTF01000001">
    <property type="protein sequence ID" value="PYE90448.1"/>
    <property type="molecule type" value="Genomic_DNA"/>
</dbReference>
<comment type="catalytic activity">
    <reaction evidence="11">
        <text>fluoride(in) = fluoride(out)</text>
        <dbReference type="Rhea" id="RHEA:76159"/>
        <dbReference type="ChEBI" id="CHEBI:17051"/>
    </reaction>
    <physiologicalReaction direction="left-to-right" evidence="11">
        <dbReference type="Rhea" id="RHEA:76160"/>
    </physiologicalReaction>
</comment>
<name>A0A318T5T2_9HYPH</name>
<dbReference type="PANTHER" id="PTHR28259:SF1">
    <property type="entry name" value="FLUORIDE EXPORT PROTEIN 1-RELATED"/>
    <property type="match status" value="1"/>
</dbReference>
<evidence type="ECO:0000256" key="9">
    <source>
        <dbReference type="ARBA" id="ARBA00023303"/>
    </source>
</evidence>
<sequence length="149" mass="15277">MNAELVLEQSMPPLSGSWKAESALNIEASVLVLIGGFIGGIARFGLARFVDGKTGNAFPWGTLAVNLSGAFLAGVLAGLAQSTGSLFSSEMVRAFLMIGVLGGYTTVSSFVLQSHGLAREGEMRLTLIYIAASAIFGVVAAFAGFALAA</sequence>
<keyword evidence="8 12" id="KW-0472">Membrane</keyword>
<dbReference type="AlphaFoldDB" id="A0A318T5T2"/>
<keyword evidence="3" id="KW-0997">Cell inner membrane</keyword>
<dbReference type="Proteomes" id="UP000247454">
    <property type="component" value="Unassembled WGS sequence"/>
</dbReference>
<organism evidence="13 14">
    <name type="scientific">Phyllobacterium leguminum</name>
    <dbReference type="NCBI Taxonomy" id="314237"/>
    <lineage>
        <taxon>Bacteria</taxon>
        <taxon>Pseudomonadati</taxon>
        <taxon>Pseudomonadota</taxon>
        <taxon>Alphaproteobacteria</taxon>
        <taxon>Hyphomicrobiales</taxon>
        <taxon>Phyllobacteriaceae</taxon>
        <taxon>Phyllobacterium</taxon>
    </lineage>
</organism>
<comment type="caution">
    <text evidence="13">The sequence shown here is derived from an EMBL/GenBank/DDBJ whole genome shotgun (WGS) entry which is preliminary data.</text>
</comment>
<evidence type="ECO:0000256" key="1">
    <source>
        <dbReference type="ARBA" id="ARBA00004651"/>
    </source>
</evidence>
<evidence type="ECO:0000313" key="14">
    <source>
        <dbReference type="Proteomes" id="UP000247454"/>
    </source>
</evidence>
<evidence type="ECO:0000256" key="6">
    <source>
        <dbReference type="ARBA" id="ARBA00023053"/>
    </source>
</evidence>
<dbReference type="GO" id="GO:0140114">
    <property type="term" value="P:cellular detoxification of fluoride"/>
    <property type="evidence" value="ECO:0007669"/>
    <property type="project" value="UniProtKB-UniRule"/>
</dbReference>
<dbReference type="HAMAP" id="MF_00454">
    <property type="entry name" value="FluC"/>
    <property type="match status" value="1"/>
</dbReference>
<feature type="transmembrane region" description="Helical" evidence="12">
    <location>
        <begin position="125"/>
        <end position="148"/>
    </location>
</feature>
<dbReference type="InterPro" id="IPR003691">
    <property type="entry name" value="FluC"/>
</dbReference>
<keyword evidence="7 12" id="KW-0406">Ion transport</keyword>
<keyword evidence="9 12" id="KW-0407">Ion channel</keyword>
<keyword evidence="4 12" id="KW-0812">Transmembrane</keyword>
<evidence type="ECO:0000256" key="11">
    <source>
        <dbReference type="ARBA" id="ARBA00035585"/>
    </source>
</evidence>
<evidence type="ECO:0000256" key="7">
    <source>
        <dbReference type="ARBA" id="ARBA00023065"/>
    </source>
</evidence>
<gene>
    <name evidence="12" type="primary">fluC</name>
    <name evidence="12" type="synonym">crcB</name>
    <name evidence="13" type="ORF">C7477_101121</name>
</gene>
<dbReference type="PANTHER" id="PTHR28259">
    <property type="entry name" value="FLUORIDE EXPORT PROTEIN 1-RELATED"/>
    <property type="match status" value="1"/>
</dbReference>
<dbReference type="Pfam" id="PF02537">
    <property type="entry name" value="CRCB"/>
    <property type="match status" value="1"/>
</dbReference>